<keyword evidence="4" id="KW-1185">Reference proteome</keyword>
<sequence length="625" mass="62626">MRIVWTTDPGDGPRLLRVLPRIRAGAVAGAVLGGVPVYVTATGPHYDGDCPRAGEHDCAAAAVQAWDAATGEPVRSVSGAGGRLLAVASVRGRPVAAVCDEDGAPQLVDLEAGAVLGRLPGHRGAVRAMAAAELEAGPAVLTADRDGTVRTVHLDTGEVRAFGTGRRPRALAVVAVGGRPAVVSAGDAVELWSPEAGVRIGALPASGEVWKAASWPDGGAAVALLLSDGGVEVWDAASGDRLGRRPAGALRAEEIAGVSAADGRRLVAVGDAEAVHLWDVGADRPAGPPLVGPTAWPAPACTGPGTLATASEEDEAIGVWRADLDAHPGGAGPGSTVRCIAAAPDGRVVTGGTDGTVASWRLEDGARGPVLGVLPAPVRAVAAVPLGAGTAVLAGGGDLHGGTDDRLHRWFDGGPDRPVTAGHRGEVRTIAAAVVDGRPVALTTGCDETLHITDLASGERIGGLPGRGWPDGIAVGRLDGRPVAAVSRAFGRFRLWDLAARTPLATPVAEAVEPLERVHALTRSDAGPAVLTVRGGTVRLRDLGTGAARLLGPAGGGEVTALAVHGTGAPRAAVARADGSVSLFDLATGEVTEAFPLPYPATALAWAPGGGLVAAYRRTLLRVGG</sequence>
<dbReference type="Pfam" id="PF00400">
    <property type="entry name" value="WD40"/>
    <property type="match status" value="1"/>
</dbReference>
<dbReference type="InterPro" id="IPR001680">
    <property type="entry name" value="WD40_rpt"/>
</dbReference>
<dbReference type="SUPFAM" id="SSF50969">
    <property type="entry name" value="YVTN repeat-like/Quinoprotein amine dehydrogenase"/>
    <property type="match status" value="1"/>
</dbReference>
<dbReference type="InterPro" id="IPR015943">
    <property type="entry name" value="WD40/YVTN_repeat-like_dom_sf"/>
</dbReference>
<dbReference type="Gene3D" id="2.130.10.10">
    <property type="entry name" value="YVTN repeat-like/Quinoprotein amine dehydrogenase"/>
    <property type="match status" value="3"/>
</dbReference>
<keyword evidence="2" id="KW-0677">Repeat</keyword>
<evidence type="ECO:0000313" key="3">
    <source>
        <dbReference type="EMBL" id="MBB5431075.1"/>
    </source>
</evidence>
<dbReference type="RefSeq" id="WP_184390020.1">
    <property type="nucleotide sequence ID" value="NZ_JACHDB010000001.1"/>
</dbReference>
<dbReference type="PANTHER" id="PTHR19848">
    <property type="entry name" value="WD40 REPEAT PROTEIN"/>
    <property type="match status" value="1"/>
</dbReference>
<dbReference type="AlphaFoldDB" id="A0A7W8QIT0"/>
<evidence type="ECO:0000256" key="1">
    <source>
        <dbReference type="ARBA" id="ARBA00022574"/>
    </source>
</evidence>
<dbReference type="SUPFAM" id="SSF50998">
    <property type="entry name" value="Quinoprotein alcohol dehydrogenase-like"/>
    <property type="match status" value="1"/>
</dbReference>
<comment type="caution">
    <text evidence="3">The sequence shown here is derived from an EMBL/GenBank/DDBJ whole genome shotgun (WGS) entry which is preliminary data.</text>
</comment>
<protein>
    <submittedName>
        <fullName evidence="3">WD40 repeat protein</fullName>
    </submittedName>
</protein>
<gene>
    <name evidence="3" type="ORF">HDA36_001159</name>
</gene>
<dbReference type="PANTHER" id="PTHR19848:SF8">
    <property type="entry name" value="F-BOX AND WD REPEAT DOMAIN CONTAINING 7"/>
    <property type="match status" value="1"/>
</dbReference>
<keyword evidence="1" id="KW-0853">WD repeat</keyword>
<dbReference type="InterPro" id="IPR011044">
    <property type="entry name" value="Quino_amine_DH_bsu"/>
</dbReference>
<dbReference type="Proteomes" id="UP000572635">
    <property type="component" value="Unassembled WGS sequence"/>
</dbReference>
<name>A0A7W8QIT0_9ACTN</name>
<evidence type="ECO:0000256" key="2">
    <source>
        <dbReference type="ARBA" id="ARBA00022737"/>
    </source>
</evidence>
<evidence type="ECO:0000313" key="4">
    <source>
        <dbReference type="Proteomes" id="UP000572635"/>
    </source>
</evidence>
<accession>A0A7W8QIT0</accession>
<proteinExistence type="predicted"/>
<dbReference type="SMART" id="SM00320">
    <property type="entry name" value="WD40"/>
    <property type="match status" value="5"/>
</dbReference>
<dbReference type="InterPro" id="IPR011047">
    <property type="entry name" value="Quinoprotein_ADH-like_sf"/>
</dbReference>
<dbReference type="EMBL" id="JACHDB010000001">
    <property type="protein sequence ID" value="MBB5431075.1"/>
    <property type="molecule type" value="Genomic_DNA"/>
</dbReference>
<organism evidence="3 4">
    <name type="scientific">Nocardiopsis composta</name>
    <dbReference type="NCBI Taxonomy" id="157465"/>
    <lineage>
        <taxon>Bacteria</taxon>
        <taxon>Bacillati</taxon>
        <taxon>Actinomycetota</taxon>
        <taxon>Actinomycetes</taxon>
        <taxon>Streptosporangiales</taxon>
        <taxon>Nocardiopsidaceae</taxon>
        <taxon>Nocardiopsis</taxon>
    </lineage>
</organism>
<reference evidence="3 4" key="1">
    <citation type="submission" date="2020-08" db="EMBL/GenBank/DDBJ databases">
        <title>Sequencing the genomes of 1000 actinobacteria strains.</title>
        <authorList>
            <person name="Klenk H.-P."/>
        </authorList>
    </citation>
    <scope>NUCLEOTIDE SEQUENCE [LARGE SCALE GENOMIC DNA]</scope>
    <source>
        <strain evidence="3 4">DSM 44551</strain>
    </source>
</reference>